<reference evidence="2" key="2">
    <citation type="journal article" date="2021" name="PeerJ">
        <title>Extensive microbial diversity within the chicken gut microbiome revealed by metagenomics and culture.</title>
        <authorList>
            <person name="Gilroy R."/>
            <person name="Ravi A."/>
            <person name="Getino M."/>
            <person name="Pursley I."/>
            <person name="Horton D.L."/>
            <person name="Alikhan N.F."/>
            <person name="Baker D."/>
            <person name="Gharbi K."/>
            <person name="Hall N."/>
            <person name="Watson M."/>
            <person name="Adriaenssens E.M."/>
            <person name="Foster-Nyarko E."/>
            <person name="Jarju S."/>
            <person name="Secka A."/>
            <person name="Antonio M."/>
            <person name="Oren A."/>
            <person name="Chaudhuri R.R."/>
            <person name="La Ragione R."/>
            <person name="Hildebrand F."/>
            <person name="Pallen M.J."/>
        </authorList>
    </citation>
    <scope>NUCLEOTIDE SEQUENCE</scope>
    <source>
        <strain evidence="2">CHK157-1446</strain>
    </source>
</reference>
<sequence>MQREALARLHEMQRRSKSMVSQAAEPQQNSSHSQKPAGRFPPNGSGGQQRQNSRPPDGITGLIKSFVGELDADRVLILMMLLILYKNKADIKLLLALGYLLM</sequence>
<organism evidence="2 3">
    <name type="scientific">Candidatus Faeciplasma gallinarum</name>
    <dbReference type="NCBI Taxonomy" id="2840799"/>
    <lineage>
        <taxon>Bacteria</taxon>
        <taxon>Bacillati</taxon>
        <taxon>Bacillota</taxon>
        <taxon>Clostridia</taxon>
        <taxon>Eubacteriales</taxon>
        <taxon>Oscillospiraceae</taxon>
        <taxon>Oscillospiraceae incertae sedis</taxon>
        <taxon>Candidatus Faeciplasma</taxon>
    </lineage>
</organism>
<feature type="compositionally biased region" description="Basic and acidic residues" evidence="1">
    <location>
        <begin position="1"/>
        <end position="14"/>
    </location>
</feature>
<protein>
    <submittedName>
        <fullName evidence="2">Uncharacterized protein</fullName>
    </submittedName>
</protein>
<proteinExistence type="predicted"/>
<reference evidence="2" key="1">
    <citation type="submission" date="2020-10" db="EMBL/GenBank/DDBJ databases">
        <authorList>
            <person name="Gilroy R."/>
        </authorList>
    </citation>
    <scope>NUCLEOTIDE SEQUENCE</scope>
    <source>
        <strain evidence="2">CHK157-1446</strain>
    </source>
</reference>
<evidence type="ECO:0000313" key="2">
    <source>
        <dbReference type="EMBL" id="HIS23790.1"/>
    </source>
</evidence>
<evidence type="ECO:0000313" key="3">
    <source>
        <dbReference type="Proteomes" id="UP000823982"/>
    </source>
</evidence>
<comment type="caution">
    <text evidence="2">The sequence shown here is derived from an EMBL/GenBank/DDBJ whole genome shotgun (WGS) entry which is preliminary data.</text>
</comment>
<feature type="compositionally biased region" description="Polar residues" evidence="1">
    <location>
        <begin position="18"/>
        <end position="34"/>
    </location>
</feature>
<gene>
    <name evidence="2" type="ORF">IAD01_00060</name>
</gene>
<feature type="region of interest" description="Disordered" evidence="1">
    <location>
        <begin position="1"/>
        <end position="59"/>
    </location>
</feature>
<dbReference type="EMBL" id="DVIR01000002">
    <property type="protein sequence ID" value="HIS23790.1"/>
    <property type="molecule type" value="Genomic_DNA"/>
</dbReference>
<dbReference type="Proteomes" id="UP000823982">
    <property type="component" value="Unassembled WGS sequence"/>
</dbReference>
<dbReference type="AlphaFoldDB" id="A0A9D1JHK3"/>
<evidence type="ECO:0000256" key="1">
    <source>
        <dbReference type="SAM" id="MobiDB-lite"/>
    </source>
</evidence>
<accession>A0A9D1JHK3</accession>
<name>A0A9D1JHK3_9FIRM</name>